<dbReference type="RefSeq" id="WP_134493296.1">
    <property type="nucleotide sequence ID" value="NZ_CP139087.1"/>
</dbReference>
<dbReference type="EMBL" id="LR536452">
    <property type="protein sequence ID" value="VFU17495.1"/>
    <property type="molecule type" value="Genomic_DNA"/>
</dbReference>
<dbReference type="AlphaFoldDB" id="A0A4U8Z7K0"/>
<dbReference type="Proteomes" id="UP000294360">
    <property type="component" value="Plasmid 3"/>
</dbReference>
<dbReference type="OrthoDB" id="9973084at2"/>
<sequence length="67" mass="7837">MAENHIHRIMREREEAHQQLRQVREMLCDIELYLTSAKFTSSPDDDYVHVRTDILPKIAAVRFAAIG</sequence>
<organism evidence="1 2">
    <name type="scientific">Methylocella tundrae</name>
    <dbReference type="NCBI Taxonomy" id="227605"/>
    <lineage>
        <taxon>Bacteria</taxon>
        <taxon>Pseudomonadati</taxon>
        <taxon>Pseudomonadota</taxon>
        <taxon>Alphaproteobacteria</taxon>
        <taxon>Hyphomicrobiales</taxon>
        <taxon>Beijerinckiaceae</taxon>
        <taxon>Methylocella</taxon>
    </lineage>
</organism>
<evidence type="ECO:0000313" key="1">
    <source>
        <dbReference type="EMBL" id="VFU17495.1"/>
    </source>
</evidence>
<keyword evidence="1" id="KW-0614">Plasmid</keyword>
<accession>A0A4U8Z7K0</accession>
<evidence type="ECO:0000313" key="2">
    <source>
        <dbReference type="Proteomes" id="UP000294360"/>
    </source>
</evidence>
<reference evidence="1 2" key="1">
    <citation type="submission" date="2019-03" db="EMBL/GenBank/DDBJ databases">
        <authorList>
            <person name="Kox A.R. M."/>
        </authorList>
    </citation>
    <scope>NUCLEOTIDE SEQUENCE [LARGE SCALE GENOMIC DNA]</scope>
    <source>
        <strain evidence="1">MTUNDRAET4 annotated genome</strain>
        <plasmid evidence="2">3</plasmid>
    </source>
</reference>
<name>A0A4U8Z7K0_METTU</name>
<geneLocation type="plasmid" evidence="1 2">
    <name>3</name>
</geneLocation>
<gene>
    <name evidence="1" type="ORF">MTUNDRAET4_0060</name>
</gene>
<dbReference type="KEGG" id="mtun:MTUNDRAET4_0060.2"/>
<proteinExistence type="predicted"/>
<protein>
    <submittedName>
        <fullName evidence="1">Uncharacterized protein</fullName>
    </submittedName>
</protein>